<accession>A0A183HL13</accession>
<evidence type="ECO:0000313" key="3">
    <source>
        <dbReference type="WBParaSite" id="OFLC_0000817401-mRNA-1"/>
    </source>
</evidence>
<evidence type="ECO:0000313" key="1">
    <source>
        <dbReference type="EMBL" id="VDO54380.1"/>
    </source>
</evidence>
<dbReference type="AlphaFoldDB" id="A0A183HL13"/>
<dbReference type="WBParaSite" id="OFLC_0000817401-mRNA-1">
    <property type="protein sequence ID" value="OFLC_0000817401-mRNA-1"/>
    <property type="gene ID" value="OFLC_0000817401"/>
</dbReference>
<evidence type="ECO:0000313" key="2">
    <source>
        <dbReference type="Proteomes" id="UP000267606"/>
    </source>
</evidence>
<name>A0A183HL13_9BILA</name>
<organism evidence="3">
    <name type="scientific">Onchocerca flexuosa</name>
    <dbReference type="NCBI Taxonomy" id="387005"/>
    <lineage>
        <taxon>Eukaryota</taxon>
        <taxon>Metazoa</taxon>
        <taxon>Ecdysozoa</taxon>
        <taxon>Nematoda</taxon>
        <taxon>Chromadorea</taxon>
        <taxon>Rhabditida</taxon>
        <taxon>Spirurina</taxon>
        <taxon>Spiruromorpha</taxon>
        <taxon>Filarioidea</taxon>
        <taxon>Onchocercidae</taxon>
        <taxon>Onchocerca</taxon>
    </lineage>
</organism>
<gene>
    <name evidence="1" type="ORF">OFLC_LOCUS8174</name>
</gene>
<reference evidence="1 2" key="2">
    <citation type="submission" date="2018-11" db="EMBL/GenBank/DDBJ databases">
        <authorList>
            <consortium name="Pathogen Informatics"/>
        </authorList>
    </citation>
    <scope>NUCLEOTIDE SEQUENCE [LARGE SCALE GENOMIC DNA]</scope>
</reference>
<sequence length="48" mass="5421">MSMIPQTVRCPDGKEDWILGETHCYHLISNASMFSSGFKADHDCFKVS</sequence>
<keyword evidence="2" id="KW-1185">Reference proteome</keyword>
<dbReference type="Proteomes" id="UP000267606">
    <property type="component" value="Unassembled WGS sequence"/>
</dbReference>
<reference evidence="3" key="1">
    <citation type="submission" date="2016-06" db="UniProtKB">
        <authorList>
            <consortium name="WormBaseParasite"/>
        </authorList>
    </citation>
    <scope>IDENTIFICATION</scope>
</reference>
<proteinExistence type="predicted"/>
<dbReference type="EMBL" id="UZAJ01009035">
    <property type="protein sequence ID" value="VDO54380.1"/>
    <property type="molecule type" value="Genomic_DNA"/>
</dbReference>
<protein>
    <submittedName>
        <fullName evidence="3">Sushi domain-containing protein</fullName>
    </submittedName>
</protein>